<dbReference type="InterPro" id="IPR050733">
    <property type="entry name" value="Vitellogenin/Apolipophorin"/>
</dbReference>
<keyword evidence="8" id="KW-1185">Reference proteome</keyword>
<evidence type="ECO:0000256" key="3">
    <source>
        <dbReference type="ARBA" id="ARBA00023157"/>
    </source>
</evidence>
<feature type="domain" description="Vitellogenin" evidence="6">
    <location>
        <begin position="1"/>
        <end position="527"/>
    </location>
</feature>
<dbReference type="GO" id="GO:0045735">
    <property type="term" value="F:nutrient reservoir activity"/>
    <property type="evidence" value="ECO:0007669"/>
    <property type="project" value="UniProtKB-KW"/>
</dbReference>
<dbReference type="PROSITE" id="PS51233">
    <property type="entry name" value="VWFD"/>
    <property type="match status" value="1"/>
</dbReference>
<dbReference type="GO" id="GO:0005319">
    <property type="term" value="F:lipid transporter activity"/>
    <property type="evidence" value="ECO:0007669"/>
    <property type="project" value="InterPro"/>
</dbReference>
<reference evidence="9" key="1">
    <citation type="submission" date="2016-04" db="UniProtKB">
        <authorList>
            <consortium name="WormBaseParasite"/>
        </authorList>
    </citation>
    <scope>IDENTIFICATION</scope>
</reference>
<keyword evidence="1" id="KW-0732">Signal</keyword>
<dbReference type="WBParaSite" id="SMUV_0000524001-mRNA-1">
    <property type="protein sequence ID" value="SMUV_0000524001-mRNA-1"/>
    <property type="gene ID" value="SMUV_0000524001"/>
</dbReference>
<evidence type="ECO:0000313" key="8">
    <source>
        <dbReference type="Proteomes" id="UP000046393"/>
    </source>
</evidence>
<dbReference type="SMART" id="SM00638">
    <property type="entry name" value="LPD_N"/>
    <property type="match status" value="1"/>
</dbReference>
<dbReference type="SMART" id="SM01169">
    <property type="entry name" value="DUF1943"/>
    <property type="match status" value="1"/>
</dbReference>
<dbReference type="InterPro" id="IPR011030">
    <property type="entry name" value="Lipovitellin_superhlx_dom"/>
</dbReference>
<dbReference type="PANTHER" id="PTHR23345:SF15">
    <property type="entry name" value="VITELLOGENIN 1-RELATED"/>
    <property type="match status" value="1"/>
</dbReference>
<dbReference type="Gene3D" id="1.25.10.20">
    <property type="entry name" value="Vitellinogen, superhelical"/>
    <property type="match status" value="1"/>
</dbReference>
<name>A0A158R520_9BILA</name>
<organism evidence="8 9">
    <name type="scientific">Syphacia muris</name>
    <dbReference type="NCBI Taxonomy" id="451379"/>
    <lineage>
        <taxon>Eukaryota</taxon>
        <taxon>Metazoa</taxon>
        <taxon>Ecdysozoa</taxon>
        <taxon>Nematoda</taxon>
        <taxon>Chromadorea</taxon>
        <taxon>Rhabditida</taxon>
        <taxon>Spirurina</taxon>
        <taxon>Oxyuridomorpha</taxon>
        <taxon>Oxyuroidea</taxon>
        <taxon>Oxyuridae</taxon>
        <taxon>Syphacia</taxon>
    </lineage>
</organism>
<dbReference type="Gene3D" id="2.30.230.10">
    <property type="entry name" value="Lipovitellin, beta-sheet shell regions, chain A"/>
    <property type="match status" value="1"/>
</dbReference>
<keyword evidence="4" id="KW-0325">Glycoprotein</keyword>
<evidence type="ECO:0000313" key="9">
    <source>
        <dbReference type="WBParaSite" id="SMUV_0000524001-mRNA-1"/>
    </source>
</evidence>
<evidence type="ECO:0000256" key="1">
    <source>
        <dbReference type="ARBA" id="ARBA00022729"/>
    </source>
</evidence>
<dbReference type="InterPro" id="IPR015819">
    <property type="entry name" value="Lipid_transp_b-sht_shell"/>
</dbReference>
<dbReference type="InterPro" id="IPR015255">
    <property type="entry name" value="Vitellinogen_open_b-sht"/>
</dbReference>
<dbReference type="STRING" id="451379.A0A158R520"/>
<keyword evidence="2" id="KW-0758">Storage protein</keyword>
<comment type="caution">
    <text evidence="5">Lacks conserved residue(s) required for the propagation of feature annotation.</text>
</comment>
<dbReference type="InterPro" id="IPR001846">
    <property type="entry name" value="VWF_type-D"/>
</dbReference>
<feature type="domain" description="VWFD" evidence="7">
    <location>
        <begin position="2451"/>
        <end position="2631"/>
    </location>
</feature>
<evidence type="ECO:0000256" key="2">
    <source>
        <dbReference type="ARBA" id="ARBA00022761"/>
    </source>
</evidence>
<protein>
    <submittedName>
        <fullName evidence="9">Vitellogenin domain-containing protein</fullName>
    </submittedName>
</protein>
<evidence type="ECO:0000259" key="6">
    <source>
        <dbReference type="PROSITE" id="PS51211"/>
    </source>
</evidence>
<keyword evidence="3" id="KW-1015">Disulfide bond</keyword>
<accession>A0A158R520</accession>
<dbReference type="Pfam" id="PF09172">
    <property type="entry name" value="Vit_open_b-sht"/>
    <property type="match status" value="1"/>
</dbReference>
<dbReference type="PANTHER" id="PTHR23345">
    <property type="entry name" value="VITELLOGENIN-RELATED"/>
    <property type="match status" value="1"/>
</dbReference>
<dbReference type="InterPro" id="IPR015816">
    <property type="entry name" value="Vitellinogen_b-sht_N"/>
</dbReference>
<evidence type="ECO:0000259" key="7">
    <source>
        <dbReference type="PROSITE" id="PS51233"/>
    </source>
</evidence>
<dbReference type="SUPFAM" id="SSF48431">
    <property type="entry name" value="Lipovitellin-phosvitin complex, superhelical domain"/>
    <property type="match status" value="1"/>
</dbReference>
<dbReference type="SUPFAM" id="SSF56968">
    <property type="entry name" value="Lipovitellin-phosvitin complex, beta-sheet shell regions"/>
    <property type="match status" value="2"/>
</dbReference>
<dbReference type="InterPro" id="IPR001747">
    <property type="entry name" value="Vitellogenin_N"/>
</dbReference>
<dbReference type="Gene3D" id="2.20.50.20">
    <property type="entry name" value="Lipovitellin. Chain A, domain 3"/>
    <property type="match status" value="1"/>
</dbReference>
<sequence length="2968" mass="334849">MQILFDVSISGINVQSDWKQILEKYPLKFGFNDGKVLSVCPSAEDPVWAVNMKRAILSIFQTERDDTETDIIGECLTERKEEKAASGYSIITTKNIASCRRVGGISAFRAVPYIVRSAHCSEVYKVVSPFSSSDAITANVEQTLTFISEGSTVREPVFASRRSIVYDDSEDNDLRKSNPKDAVAHVDVLCKNFDRVSEEVSFFITSTSFTELVFILRTLSEVEIKSIADNKCKAFADALATCASADCMTYLTELVNSGSANSEIFQSFALLPNPDANMLKKIAKNIHKIPLAGYMSLSSMVHTYCLRNPECHKNEDVKAIVNALLSKLPKKLNSKANFEEVKNTIIILKSIGNIGYEMSSTAALNGFITDKSITIQIRLAAVDALRRKPCNDEREKVIVDRYFDYKENVEIRLAAFRQIMICANDEIVEKIITNLANEPYNQVGAYVTSYLNTKKRSKNPSSKNLQTMLKKRSVPERFNSLDSLRFSKYHEFAYFNAKASITKSNNYGGHVDSSVVFDPKGYIPREVNLNLTLHLFGKSYNVFEIGGRAEGLEQVHEETLGPDGAIFDTASHTFRPKNYKFKNQKANELSELLYQNIEEKKGTITASYYIRMFGDDVIYNGFQKLNIFDNIEEWTTVNYFLEKLNKEGRSKVSRNVLISATTQTLPTLSGLPIHFALNASVSSTCEHKARFNIDKLLARENQFAEISYETRPSLSGNVGASLAIKANKVLSGVRAVFTVFSSRSFGMKLESEKRRIIGFKIVVPDDDIVRAEINSRVEKIEHNRVTVIKSPKQNRKHQCTSMAFSKIFGLKGCVEFKSNYPEASAAIALYKVDPKLTAYEIKYESANSSDSYGFKFSMDTPGSKFNRKLEAYFELSTAQKKLDMGLKTPFKTLSLNGNLVEKVSNKLYDANMQLVNDAQRIDLKGKVTKTVAGTLVKYNVDGSTVENSKTKAGVKVDMEYDTERPFYNFNFNLDKYFKKPVIAKGMISSKGNLYEAKLFHSSEEFEANLESKLKVIDTFNYNGELKGYQQLKNSEKHYFKLDSELSSKVEPYKHSVLSSLTMETSSLPTTGYKFTSNRDHDVAEYVLEVTKGKDKATLVVLKATCTRGILDHKATVTIKNKLPQEFALKAIADTPKMKGLLLDIEYVTKINPLFNLKAKAEMKSPIRNIIITQNVEEAQVGKYTGVTHIDWGSKPTEKVDAKSEITIKRQQKDYGILATVDLHDGKQPLEFQKSLKEAGNSYEFVWKCSRGNTVLYDVTGALTEEANQACKFHLQTKYTLFTQNNAVQSFDLTANKKVQDKHFVVDGILKKAGQQIASANFVVPSKYDLLKKNVNAKVNWKQNNKMRNIAADVHLDKLSNGYSTSLQLASDDSNKFDGRFELTDKVSMKCFYEQNKLRMIEAELLSRTLKVNELDIDGSLIIRPKLGNEDRSKLKFLTKYNNLEANANALFEHNADRNVLDFSWHKTPKLNENEYLWNLKIDTPKGGVKGKQKLNINKVDVGCRSLAELDVSTSTGGKYALENDFSLHKRLIRSDTKVKMPSLDLKHFAQINVSNVNLNLVHNIDSNGKYCHANLNSELLSDKINFDFGLTSSAEKLKKFELAFGAEESSANFNTNLNDRHKGKLKMHITNNKVNGEYLMKVGHSVDNEAKFLLERTGRKQNLEILSRNFDKKFTTNLDVNGNTGIVVVTYDGKELLRKKLDVKVMNENEIHVVHNPESNEDAVDLHLRRNNNYVSLDLLVLNSASPFKMLLDFKKSKEVKMELTVDPQKSKKTYALENRYNTINGMFKNWNMVVKHPYRSLGIEVTKESERKYSLAVKQNMQGRKQPSVLEIASEKTNNGFILQLALMDDSLKHPLKCKFDYDVVMNSLQDYQILLRNEYDYCGDASKAAVSVFQMKRKPIAKDGVRFEVEATVSQSASKLKTRAWASIERKNITNYLIPVHVNTGVSHTDANTQPMEYSFTMNSDGSEFIEYLLVSPRSNVKTKIIKKTAQHYTIELYRNNKAPSIVGEFSIRKRGGMLELSDGRTKQVKLHVEGGMSDANHAGLEIWHINDRTKSVDFEMFASLSPKKTLKIKTYLPEAADRAAADSKLEVINPANLTNEISSVRKFVHAVMQSRRNIAEDIHAQTLDPFVMGWIRDEFKFAKLVDIHYRKSQKDIENIYWRFKSNVFKEHDLKVKALDEFLTSVPKSQIISELSSIKLPGKSCIYTALRPISDINQFLYEKAQKYQKHLASLIQYVENVLHIKDVEKALDEFKKKLAEADFIEVILREVRKKIKQYSLPDDVSNLLNDVEANKKKLKSKLVDFYQKVRDYIVNELSAATVAQVIKPAIDEIDEDIASADDIKKYWKTVVSYGRGATTSKHFAETLWKKYVPTIKNISSGRTEITVKVPDFVESLDDIFEILRFEHFIELFNRAKKLICSDDQKFLNTIYNFATLNKPFYGKRPPFKSVAYVIGMNGFISFDGRPLQLNTACNYILAGDFMHKTFLLTGKVTPNPYYPGLELTLEFRGQVIKLVANQQNPLGQLTVDGKVLHHLPYQNIDINDGIAVLTIIQTSNGFKLETYDGINLDCDTKKAFCQILLPGFMHGRNIGILGSNDNEPFNDHDRVDGTTNVNDNALAEYWSVERGCRAAQNNAEGKKNEKCSEMFNSRSSPFYNCFSKIGSAHFENLCSAKNDTAGLATAYRRVCTNSGIDVEMPDEYAGVCDYLSSKYLKVNDEKEVCEDNKPNNPHFILVVEEKECLEFYRPKIAKFASKITERFRDARFTMIGYGGEGPLNSPYVHSVSGSIVYPIKQLETLLRKPFENPSGLLSPYYSSAQAVIFAAKFISSKPLPNQHIVLIPCMNCTDDVSKSELLSALKNLNVKLSVFTTSGLKAVNLPKKVLGVDKSNAYAEGGVLLPAESVLKSDNVCNAAALESGGGIFTIAQKDLGHIAAARRIRIETDSKRCMKCKCSLKEDIPELICTSSN</sequence>
<evidence type="ECO:0000256" key="4">
    <source>
        <dbReference type="ARBA" id="ARBA00023180"/>
    </source>
</evidence>
<dbReference type="Pfam" id="PF01347">
    <property type="entry name" value="Vitellogenin_N"/>
    <property type="match status" value="2"/>
</dbReference>
<evidence type="ECO:0000256" key="5">
    <source>
        <dbReference type="PROSITE-ProRule" id="PRU00557"/>
    </source>
</evidence>
<dbReference type="InterPro" id="IPR015817">
    <property type="entry name" value="Vitellinogen_open_b-sht_sub1"/>
</dbReference>
<dbReference type="Proteomes" id="UP000046393">
    <property type="component" value="Unplaced"/>
</dbReference>
<proteinExistence type="predicted"/>
<dbReference type="PROSITE" id="PS51211">
    <property type="entry name" value="VITELLOGENIN"/>
    <property type="match status" value="1"/>
</dbReference>